<keyword evidence="1" id="KW-0547">Nucleotide-binding</keyword>
<gene>
    <name evidence="3" type="primary">zapE</name>
    <name evidence="3" type="ORF">OEG82_01130</name>
</gene>
<keyword evidence="3" id="KW-0132">Cell division</keyword>
<evidence type="ECO:0000256" key="2">
    <source>
        <dbReference type="ARBA" id="ARBA00022840"/>
    </source>
</evidence>
<proteinExistence type="predicted"/>
<comment type="caution">
    <text evidence="3">The sequence shown here is derived from an EMBL/GenBank/DDBJ whole genome shotgun (WGS) entry which is preliminary data.</text>
</comment>
<dbReference type="InterPro" id="IPR027417">
    <property type="entry name" value="P-loop_NTPase"/>
</dbReference>
<dbReference type="RefSeq" id="WP_267610624.1">
    <property type="nucleotide sequence ID" value="NZ_JAOVZQ010000001.1"/>
</dbReference>
<evidence type="ECO:0000256" key="1">
    <source>
        <dbReference type="ARBA" id="ARBA00022741"/>
    </source>
</evidence>
<sequence length="393" mass="43832">MTWKKLDTVAAAYAARVKSGEFSEDAAQVQLARRLDTLLLEVSNRRLASKSSALGWMFGRKQKSTKPPRGLYVHGAVGRGKTMLMDMFFELVPAKRKRRAHFHDFMADAHDRIHAHRQKLKNGETGEADPVPPVATQLIGEAWVLCFDEFSVTDITDAMLLSRLFEQLFSQGCVLVATSNVEPDQLYRDGLNRQLFLPFIKLLKDNVEVVNLDAMTDYRMETTTRLPVYHRLSQGEGSNAMDLAWTRATAGKMTTAETVHVKGRDVAVPQAGAGAARFSFADLCEAALGASDYAAIADRYHTVFVDQVPVMSETSRNAAKRFITLIDTLYDRKNRLFISAAADPEGLYMGKTGTESFEFARTASRLNEMQSTLYLETSRASEAVNLRKADKKL</sequence>
<keyword evidence="4" id="KW-1185">Reference proteome</keyword>
<dbReference type="InterPro" id="IPR005654">
    <property type="entry name" value="ATPase_AFG1-like"/>
</dbReference>
<dbReference type="GO" id="GO:0051301">
    <property type="term" value="P:cell division"/>
    <property type="evidence" value="ECO:0007669"/>
    <property type="project" value="UniProtKB-KW"/>
</dbReference>
<keyword evidence="3" id="KW-0131">Cell cycle</keyword>
<keyword evidence="2" id="KW-0067">ATP-binding</keyword>
<accession>A0ABT3Y9V3</accession>
<organism evidence="3 4">
    <name type="scientific">Hoeflea ulvae</name>
    <dbReference type="NCBI Taxonomy" id="2983764"/>
    <lineage>
        <taxon>Bacteria</taxon>
        <taxon>Pseudomonadati</taxon>
        <taxon>Pseudomonadota</taxon>
        <taxon>Alphaproteobacteria</taxon>
        <taxon>Hyphomicrobiales</taxon>
        <taxon>Rhizobiaceae</taxon>
        <taxon>Hoeflea</taxon>
    </lineage>
</organism>
<evidence type="ECO:0000313" key="3">
    <source>
        <dbReference type="EMBL" id="MCY0092653.1"/>
    </source>
</evidence>
<dbReference type="PANTHER" id="PTHR12169">
    <property type="entry name" value="ATPASE N2B"/>
    <property type="match status" value="1"/>
</dbReference>
<dbReference type="Pfam" id="PF03969">
    <property type="entry name" value="AFG1_ATPase"/>
    <property type="match status" value="1"/>
</dbReference>
<dbReference type="PANTHER" id="PTHR12169:SF6">
    <property type="entry name" value="AFG1-LIKE ATPASE"/>
    <property type="match status" value="1"/>
</dbReference>
<dbReference type="Gene3D" id="3.40.50.300">
    <property type="entry name" value="P-loop containing nucleotide triphosphate hydrolases"/>
    <property type="match status" value="1"/>
</dbReference>
<dbReference type="SUPFAM" id="SSF52540">
    <property type="entry name" value="P-loop containing nucleoside triphosphate hydrolases"/>
    <property type="match status" value="1"/>
</dbReference>
<dbReference type="Proteomes" id="UP001081283">
    <property type="component" value="Unassembled WGS sequence"/>
</dbReference>
<dbReference type="NCBIfam" id="NF040713">
    <property type="entry name" value="ZapE"/>
    <property type="match status" value="1"/>
</dbReference>
<reference evidence="3" key="1">
    <citation type="submission" date="2022-10" db="EMBL/GenBank/DDBJ databases">
        <title>Hoeflea sp. J2-29, isolated from marine algae.</title>
        <authorList>
            <person name="Kristyanto S."/>
            <person name="Kim J.M."/>
            <person name="Jeon C.O."/>
        </authorList>
    </citation>
    <scope>NUCLEOTIDE SEQUENCE</scope>
    <source>
        <strain evidence="3">J2-29</strain>
    </source>
</reference>
<name>A0ABT3Y9V3_9HYPH</name>
<dbReference type="EMBL" id="JAOVZQ010000001">
    <property type="protein sequence ID" value="MCY0092653.1"/>
    <property type="molecule type" value="Genomic_DNA"/>
</dbReference>
<evidence type="ECO:0000313" key="4">
    <source>
        <dbReference type="Proteomes" id="UP001081283"/>
    </source>
</evidence>
<protein>
    <submittedName>
        <fullName evidence="3">Cell division protein ZapE</fullName>
    </submittedName>
</protein>